<dbReference type="Pfam" id="PF15874">
    <property type="entry name" value="Il2rg"/>
    <property type="match status" value="1"/>
</dbReference>
<feature type="region of interest" description="Disordered" evidence="1">
    <location>
        <begin position="259"/>
        <end position="306"/>
    </location>
</feature>
<dbReference type="Proteomes" id="UP001066276">
    <property type="component" value="Chromosome 11"/>
</dbReference>
<organism evidence="2 3">
    <name type="scientific">Pleurodeles waltl</name>
    <name type="common">Iberian ribbed newt</name>
    <dbReference type="NCBI Taxonomy" id="8319"/>
    <lineage>
        <taxon>Eukaryota</taxon>
        <taxon>Metazoa</taxon>
        <taxon>Chordata</taxon>
        <taxon>Craniata</taxon>
        <taxon>Vertebrata</taxon>
        <taxon>Euteleostomi</taxon>
        <taxon>Amphibia</taxon>
        <taxon>Batrachia</taxon>
        <taxon>Caudata</taxon>
        <taxon>Salamandroidea</taxon>
        <taxon>Salamandridae</taxon>
        <taxon>Pleurodelinae</taxon>
        <taxon>Pleurodeles</taxon>
    </lineage>
</organism>
<proteinExistence type="predicted"/>
<dbReference type="EMBL" id="JANPWB010000015">
    <property type="protein sequence ID" value="KAJ1093612.1"/>
    <property type="molecule type" value="Genomic_DNA"/>
</dbReference>
<sequence>MLHCNDFGSRSDKEHRLPFCPPRPFRSSLGFPCTSGFRRVLSFLREAALGRSVQCSQNIGGSAHFSASGIAAAPARGRSQASAAPLRRRRLMLTGAPASAPAAGQRQAPAGYGEGPPSSGLREPTRDTARSPKQRRNPRRHRHRPAVSGGPGIQCFQDISNEQVLLNLNCKIINLSKCLKEKSKCRSDASIDLLDENGILANLSEMEHSPEYASNYLHERGRYVLVKIIRGEGQEPTRYESLLDNLGRRHPELAERLQKLSNPQLKEKSPVHRKPRPPKELPVEKTTGEHPDAAEYPGGCLIPGAI</sequence>
<protein>
    <submittedName>
        <fullName evidence="2">Uncharacterized protein</fullName>
    </submittedName>
</protein>
<comment type="caution">
    <text evidence="2">The sequence shown here is derived from an EMBL/GenBank/DDBJ whole genome shotgun (WGS) entry which is preliminary data.</text>
</comment>
<dbReference type="PANTHER" id="PTHR33887">
    <property type="entry name" value="PB1 DOMAIN-CONTAINING PROTEIN"/>
    <property type="match status" value="1"/>
</dbReference>
<feature type="compositionally biased region" description="Basic and acidic residues" evidence="1">
    <location>
        <begin position="277"/>
        <end position="293"/>
    </location>
</feature>
<dbReference type="InterPro" id="IPR039471">
    <property type="entry name" value="CXorf65-like"/>
</dbReference>
<feature type="compositionally biased region" description="Basic residues" evidence="1">
    <location>
        <begin position="132"/>
        <end position="145"/>
    </location>
</feature>
<dbReference type="PANTHER" id="PTHR33887:SF1">
    <property type="entry name" value="GENE 867-RELATED"/>
    <property type="match status" value="1"/>
</dbReference>
<evidence type="ECO:0000313" key="2">
    <source>
        <dbReference type="EMBL" id="KAJ1093612.1"/>
    </source>
</evidence>
<accession>A0AAV7LPY4</accession>
<evidence type="ECO:0000313" key="3">
    <source>
        <dbReference type="Proteomes" id="UP001066276"/>
    </source>
</evidence>
<feature type="compositionally biased region" description="Low complexity" evidence="1">
    <location>
        <begin position="97"/>
        <end position="111"/>
    </location>
</feature>
<reference evidence="2" key="1">
    <citation type="journal article" date="2022" name="bioRxiv">
        <title>Sequencing and chromosome-scale assembly of the giantPleurodeles waltlgenome.</title>
        <authorList>
            <person name="Brown T."/>
            <person name="Elewa A."/>
            <person name="Iarovenko S."/>
            <person name="Subramanian E."/>
            <person name="Araus A.J."/>
            <person name="Petzold A."/>
            <person name="Susuki M."/>
            <person name="Suzuki K.-i.T."/>
            <person name="Hayashi T."/>
            <person name="Toyoda A."/>
            <person name="Oliveira C."/>
            <person name="Osipova E."/>
            <person name="Leigh N.D."/>
            <person name="Simon A."/>
            <person name="Yun M.H."/>
        </authorList>
    </citation>
    <scope>NUCLEOTIDE SEQUENCE</scope>
    <source>
        <strain evidence="2">20211129_DDA</strain>
        <tissue evidence="2">Liver</tissue>
    </source>
</reference>
<gene>
    <name evidence="2" type="ORF">NDU88_006712</name>
</gene>
<evidence type="ECO:0000256" key="1">
    <source>
        <dbReference type="SAM" id="MobiDB-lite"/>
    </source>
</evidence>
<keyword evidence="3" id="KW-1185">Reference proteome</keyword>
<dbReference type="AlphaFoldDB" id="A0AAV7LPY4"/>
<feature type="region of interest" description="Disordered" evidence="1">
    <location>
        <begin position="97"/>
        <end position="149"/>
    </location>
</feature>
<name>A0AAV7LPY4_PLEWA</name>